<dbReference type="PANTHER" id="PTHR36180">
    <property type="entry name" value="DNA-BINDING PROTEIN-RELATED-RELATED"/>
    <property type="match status" value="1"/>
</dbReference>
<evidence type="ECO:0000313" key="2">
    <source>
        <dbReference type="EMBL" id="HHS01982.1"/>
    </source>
</evidence>
<dbReference type="GO" id="GO:0003677">
    <property type="term" value="F:DNA binding"/>
    <property type="evidence" value="ECO:0007669"/>
    <property type="project" value="InterPro"/>
</dbReference>
<organism evidence="2">
    <name type="scientific">Caldicellulosiruptor owensensis</name>
    <dbReference type="NCBI Taxonomy" id="55205"/>
    <lineage>
        <taxon>Bacteria</taxon>
        <taxon>Bacillati</taxon>
        <taxon>Bacillota</taxon>
        <taxon>Bacillota incertae sedis</taxon>
        <taxon>Caldicellulosiruptorales</taxon>
        <taxon>Caldicellulosiruptoraceae</taxon>
        <taxon>Caldicellulosiruptor</taxon>
    </lineage>
</organism>
<protein>
    <submittedName>
        <fullName evidence="2">Phage antirepressor Ant</fullName>
    </submittedName>
</protein>
<comment type="caution">
    <text evidence="2">The sequence shown here is derived from an EMBL/GenBank/DDBJ whole genome shotgun (WGS) entry which is preliminary data.</text>
</comment>
<proteinExistence type="predicted"/>
<name>A0A7C5V5V3_9FIRM</name>
<dbReference type="InterPro" id="IPR003497">
    <property type="entry name" value="BRO_N_domain"/>
</dbReference>
<gene>
    <name evidence="2" type="ORF">ENL71_05590</name>
</gene>
<dbReference type="Pfam" id="PF03374">
    <property type="entry name" value="ANT"/>
    <property type="match status" value="1"/>
</dbReference>
<dbReference type="Pfam" id="PF02498">
    <property type="entry name" value="Bro-N"/>
    <property type="match status" value="1"/>
</dbReference>
<dbReference type="PROSITE" id="PS51750">
    <property type="entry name" value="BRO_N"/>
    <property type="match status" value="1"/>
</dbReference>
<dbReference type="AlphaFoldDB" id="A0A7C5V5V3"/>
<reference evidence="2" key="1">
    <citation type="journal article" date="2020" name="mSystems">
        <title>Genome- and Community-Level Interaction Insights into Carbon Utilization and Element Cycling Functions of Hydrothermarchaeota in Hydrothermal Sediment.</title>
        <authorList>
            <person name="Zhou Z."/>
            <person name="Liu Y."/>
            <person name="Xu W."/>
            <person name="Pan J."/>
            <person name="Luo Z.H."/>
            <person name="Li M."/>
        </authorList>
    </citation>
    <scope>NUCLEOTIDE SEQUENCE [LARGE SCALE GENOMIC DNA]</scope>
    <source>
        <strain evidence="2">SpSt-102</strain>
    </source>
</reference>
<feature type="domain" description="Bro-N" evidence="1">
    <location>
        <begin position="3"/>
        <end position="124"/>
    </location>
</feature>
<dbReference type="PANTHER" id="PTHR36180:SF2">
    <property type="entry name" value="BRO FAMILY PROTEIN"/>
    <property type="match status" value="1"/>
</dbReference>
<dbReference type="SMART" id="SM01040">
    <property type="entry name" value="Bro-N"/>
    <property type="match status" value="1"/>
</dbReference>
<evidence type="ECO:0000259" key="1">
    <source>
        <dbReference type="PROSITE" id="PS51750"/>
    </source>
</evidence>
<dbReference type="EMBL" id="DRUZ01000070">
    <property type="protein sequence ID" value="HHS01982.1"/>
    <property type="molecule type" value="Genomic_DNA"/>
</dbReference>
<dbReference type="InterPro" id="IPR005039">
    <property type="entry name" value="Ant_C"/>
</dbReference>
<accession>A0A7C5V5V3</accession>
<sequence>MQENQLSIFENPEFGKLRVIVKDDGTVLFNLHDVAWALGYVRPNATGKMYLYKNRIVEVCEKLDITVVNATFTQIKISTELNFEQLYVLEDGLYELIFESHASGARKFRKWVTQEVLPTIRQTGAYVKDTKKLLALAVLEANKIIQEQEQKIKELQPKAEYYDKLVDRNLLTNFRDTAKELNIPERKLINLLLQKRILYRDAKGNLRPYAEYKEYFELKEWTKGSAAGVQTLVNPKGREFLMRLLNREGKIIELEFGKAIR</sequence>